<dbReference type="OrthoDB" id="10039782at2759"/>
<dbReference type="GO" id="GO:0016491">
    <property type="term" value="F:oxidoreductase activity"/>
    <property type="evidence" value="ECO:0007669"/>
    <property type="project" value="InterPro"/>
</dbReference>
<dbReference type="GO" id="GO:0009897">
    <property type="term" value="C:external side of plasma membrane"/>
    <property type="evidence" value="ECO:0007669"/>
    <property type="project" value="InterPro"/>
</dbReference>
<organism evidence="3 4">
    <name type="scientific">Albula glossodonta</name>
    <name type="common">roundjaw bonefish</name>
    <dbReference type="NCBI Taxonomy" id="121402"/>
    <lineage>
        <taxon>Eukaryota</taxon>
        <taxon>Metazoa</taxon>
        <taxon>Chordata</taxon>
        <taxon>Craniata</taxon>
        <taxon>Vertebrata</taxon>
        <taxon>Euteleostomi</taxon>
        <taxon>Actinopterygii</taxon>
        <taxon>Neopterygii</taxon>
        <taxon>Teleostei</taxon>
        <taxon>Albuliformes</taxon>
        <taxon>Albulidae</taxon>
        <taxon>Albula</taxon>
    </lineage>
</organism>
<feature type="region of interest" description="Disordered" evidence="1">
    <location>
        <begin position="237"/>
        <end position="275"/>
    </location>
</feature>
<accession>A0A8T2PJI9</accession>
<dbReference type="Pfam" id="PF23267">
    <property type="entry name" value="ENOX1"/>
    <property type="match status" value="1"/>
</dbReference>
<dbReference type="PANTHER" id="PTHR16001">
    <property type="entry name" value="ECTO-NOX DISULFIDE-THIOL EXCHANGER"/>
    <property type="match status" value="1"/>
</dbReference>
<comment type="caution">
    <text evidence="3">The sequence shown here is derived from an EMBL/GenBank/DDBJ whole genome shotgun (WGS) entry which is preliminary data.</text>
</comment>
<reference evidence="3" key="1">
    <citation type="thesis" date="2021" institute="BYU ScholarsArchive" country="Provo, UT, USA">
        <title>Applications of and Algorithms for Genome Assembly and Genomic Analyses with an Emphasis on Marine Teleosts.</title>
        <authorList>
            <person name="Pickett B.D."/>
        </authorList>
    </citation>
    <scope>NUCLEOTIDE SEQUENCE</scope>
    <source>
        <strain evidence="3">HI-2016</strain>
    </source>
</reference>
<dbReference type="EMBL" id="JAFBMS010000006">
    <property type="protein sequence ID" value="KAG9351321.1"/>
    <property type="molecule type" value="Genomic_DNA"/>
</dbReference>
<feature type="region of interest" description="Disordered" evidence="1">
    <location>
        <begin position="487"/>
        <end position="506"/>
    </location>
</feature>
<protein>
    <recommendedName>
        <fullName evidence="2">Ecto-NOX disulfide-thiol exchanger 1/2 domain-containing protein</fullName>
    </recommendedName>
</protein>
<evidence type="ECO:0000259" key="2">
    <source>
        <dbReference type="Pfam" id="PF23267"/>
    </source>
</evidence>
<feature type="compositionally biased region" description="Basic and acidic residues" evidence="1">
    <location>
        <begin position="487"/>
        <end position="498"/>
    </location>
</feature>
<dbReference type="GO" id="GO:0007624">
    <property type="term" value="P:ultradian rhythm"/>
    <property type="evidence" value="ECO:0007669"/>
    <property type="project" value="InterPro"/>
</dbReference>
<evidence type="ECO:0000313" key="4">
    <source>
        <dbReference type="Proteomes" id="UP000824540"/>
    </source>
</evidence>
<dbReference type="PANTHER" id="PTHR16001:SF7">
    <property type="entry name" value="ECTO-NOX DISULFIDE-THIOL EXCHANGER 2"/>
    <property type="match status" value="1"/>
</dbReference>
<dbReference type="Gene3D" id="1.10.287.1490">
    <property type="match status" value="1"/>
</dbReference>
<dbReference type="Proteomes" id="UP000824540">
    <property type="component" value="Unassembled WGS sequence"/>
</dbReference>
<dbReference type="InterPro" id="IPR038876">
    <property type="entry name" value="ENOX"/>
</dbReference>
<proteinExistence type="predicted"/>
<evidence type="ECO:0000256" key="1">
    <source>
        <dbReference type="SAM" id="MobiDB-lite"/>
    </source>
</evidence>
<dbReference type="AlphaFoldDB" id="A0A8T2PJI9"/>
<evidence type="ECO:0000313" key="3">
    <source>
        <dbReference type="EMBL" id="KAG9351321.1"/>
    </source>
</evidence>
<name>A0A8T2PJI9_9TELE</name>
<gene>
    <name evidence="3" type="ORF">JZ751_022568</name>
</gene>
<dbReference type="InterPro" id="IPR056611">
    <property type="entry name" value="ENOX1/2_dom"/>
</dbReference>
<feature type="domain" description="Ecto-NOX disulfide-thiol exchanger 1/2" evidence="2">
    <location>
        <begin position="414"/>
        <end position="511"/>
    </location>
</feature>
<feature type="compositionally biased region" description="Acidic residues" evidence="1">
    <location>
        <begin position="242"/>
        <end position="253"/>
    </location>
</feature>
<sequence>MVSWHNLLLEQLPVPSWSSWSPGRCFGTAVALETGWPLPPLSRSRRRRRRPDNTGRRAAAERSKLEQIVSVFHAASKQKAWDHFSKAQRKNLDVWRKQAEFSSSNTVRVLLCTSFSLFRFQTFSHTPLFISSIPFTLHLHPSPFVFSEVHLSPQQKIDLSWEVSRGLEKKFSQCAAPLSPEGRPSTAPPQGSIGWHSNACCFQPYGRQPGDKKLVTAVNLQEQREIRNIHNEELMGIRREEEMEMSDDDMEDVSESKDSEDSGTTVQSNRRAARPSKVKAIWKVLFHHHGDQTSDQACAGAPSEMCTSCICKGRSKQTAHCVDGWPFTTFRDMYPGPTPTPPVVTQCSSPTVFYCLILPSHLYPTRIAGDVHIQNHGQTARNPFLEQAAQPFKTDAPQLSVDLQRPSVTGSAAQAEALKEENDSLRCQLDAYRNEVELLKQEQGKAQPQRSEEDTTRQQQLSFLQQALQGMQKQLLKIREELKQREAELDKSTDEKQQLESQVQSLQERVRNFPPAHPSPVSVKHTSALESAEEDDRGTEENATPASQLTLTPLLPGHTGHCRTLLSRKINSHGHNWARKASLSGMKQSVWTGTLETRGLLPSMSLRGPLLACQEPAEMVTPTVLSCTQEKESPPEIVPPSPIKSEREALLVDHSAAQVRAPCSGNSSRSAGICLRSAPPLEQGSETGQLSYTRTVQAPEQRGSGKVRTDKSQSTGLTEEKKNSNRHIGIISTFLHVHPFGASIEYICSYLQCLDSKVQLPNISSVIIRVVCLLSHIFREVPLNADISRFWCVEFIAWCIPFPAVPGNTTQPYACVDVGLALHQAPQSETHFREGKTKSISTSEVEALLGRLPCTFMQELTGVGASLEKRWKFCGRSTEPAGQGRTKSRTGNRGLTVMLFISLLPHCRVDSLIHGLSVLPITEQPGLDKYTGRISGTTSPEPFPVTRHFSISRQKDGASQDTPSAQQKRGFWDGFGIVTLQRERERER</sequence>
<feature type="region of interest" description="Disordered" evidence="1">
    <location>
        <begin position="695"/>
        <end position="722"/>
    </location>
</feature>
<feature type="region of interest" description="Disordered" evidence="1">
    <location>
        <begin position="512"/>
        <end position="556"/>
    </location>
</feature>
<keyword evidence="4" id="KW-1185">Reference proteome</keyword>
<feature type="region of interest" description="Disordered" evidence="1">
    <location>
        <begin position="440"/>
        <end position="459"/>
    </location>
</feature>